<keyword evidence="2" id="KW-1185">Reference proteome</keyword>
<evidence type="ECO:0000313" key="1">
    <source>
        <dbReference type="EMBL" id="KAK8948476.1"/>
    </source>
</evidence>
<evidence type="ECO:0000313" key="2">
    <source>
        <dbReference type="Proteomes" id="UP001418222"/>
    </source>
</evidence>
<gene>
    <name evidence="1" type="ORF">KSP39_PZI005581</name>
</gene>
<sequence>MSSAKHVKWQLRWSITSKGQSTRQIHSSCAPPPADCPRQNQHLLTMGRNRVYNGPNALQTNSHFTVMAKQSPAYTKSRTVSIQKSSKSSCPIKCCIIPSARSPPSTH</sequence>
<dbReference type="Proteomes" id="UP001418222">
    <property type="component" value="Unassembled WGS sequence"/>
</dbReference>
<reference evidence="1 2" key="1">
    <citation type="journal article" date="2022" name="Nat. Plants">
        <title>Genomes of leafy and leafless Platanthera orchids illuminate the evolution of mycoheterotrophy.</title>
        <authorList>
            <person name="Li M.H."/>
            <person name="Liu K.W."/>
            <person name="Li Z."/>
            <person name="Lu H.C."/>
            <person name="Ye Q.L."/>
            <person name="Zhang D."/>
            <person name="Wang J.Y."/>
            <person name="Li Y.F."/>
            <person name="Zhong Z.M."/>
            <person name="Liu X."/>
            <person name="Yu X."/>
            <person name="Liu D.K."/>
            <person name="Tu X.D."/>
            <person name="Liu B."/>
            <person name="Hao Y."/>
            <person name="Liao X.Y."/>
            <person name="Jiang Y.T."/>
            <person name="Sun W.H."/>
            <person name="Chen J."/>
            <person name="Chen Y.Q."/>
            <person name="Ai Y."/>
            <person name="Zhai J.W."/>
            <person name="Wu S.S."/>
            <person name="Zhou Z."/>
            <person name="Hsiao Y.Y."/>
            <person name="Wu W.L."/>
            <person name="Chen Y.Y."/>
            <person name="Lin Y.F."/>
            <person name="Hsu J.L."/>
            <person name="Li C.Y."/>
            <person name="Wang Z.W."/>
            <person name="Zhao X."/>
            <person name="Zhong W.Y."/>
            <person name="Ma X.K."/>
            <person name="Ma L."/>
            <person name="Huang J."/>
            <person name="Chen G.Z."/>
            <person name="Huang M.Z."/>
            <person name="Huang L."/>
            <person name="Peng D.H."/>
            <person name="Luo Y.B."/>
            <person name="Zou S.Q."/>
            <person name="Chen S.P."/>
            <person name="Lan S."/>
            <person name="Tsai W.C."/>
            <person name="Van de Peer Y."/>
            <person name="Liu Z.J."/>
        </authorList>
    </citation>
    <scope>NUCLEOTIDE SEQUENCE [LARGE SCALE GENOMIC DNA]</scope>
    <source>
        <strain evidence="1">Lor287</strain>
    </source>
</reference>
<accession>A0AAP0BSV4</accession>
<name>A0AAP0BSV4_9ASPA</name>
<dbReference type="AlphaFoldDB" id="A0AAP0BSV4"/>
<comment type="caution">
    <text evidence="1">The sequence shown here is derived from an EMBL/GenBank/DDBJ whole genome shotgun (WGS) entry which is preliminary data.</text>
</comment>
<proteinExistence type="predicted"/>
<protein>
    <submittedName>
        <fullName evidence="1">Uncharacterized protein</fullName>
    </submittedName>
</protein>
<dbReference type="EMBL" id="JBBWWQ010000004">
    <property type="protein sequence ID" value="KAK8948476.1"/>
    <property type="molecule type" value="Genomic_DNA"/>
</dbReference>
<organism evidence="1 2">
    <name type="scientific">Platanthera zijinensis</name>
    <dbReference type="NCBI Taxonomy" id="2320716"/>
    <lineage>
        <taxon>Eukaryota</taxon>
        <taxon>Viridiplantae</taxon>
        <taxon>Streptophyta</taxon>
        <taxon>Embryophyta</taxon>
        <taxon>Tracheophyta</taxon>
        <taxon>Spermatophyta</taxon>
        <taxon>Magnoliopsida</taxon>
        <taxon>Liliopsida</taxon>
        <taxon>Asparagales</taxon>
        <taxon>Orchidaceae</taxon>
        <taxon>Orchidoideae</taxon>
        <taxon>Orchideae</taxon>
        <taxon>Orchidinae</taxon>
        <taxon>Platanthera</taxon>
    </lineage>
</organism>